<dbReference type="Proteomes" id="UP000284706">
    <property type="component" value="Unassembled WGS sequence"/>
</dbReference>
<comment type="caution">
    <text evidence="2">The sequence shown here is derived from an EMBL/GenBank/DDBJ whole genome shotgun (WGS) entry which is preliminary data.</text>
</comment>
<dbReference type="AlphaFoldDB" id="A0A409VX70"/>
<keyword evidence="3" id="KW-1185">Reference proteome</keyword>
<evidence type="ECO:0000313" key="3">
    <source>
        <dbReference type="Proteomes" id="UP000284706"/>
    </source>
</evidence>
<sequence>MMLSGGTRVERSPPSYELRGVGTPATPSNSIYSDLAQPDRSLPQGFVLRLHDLLVTIAEHYAEETSLESGVRTLVMEQEFLLYILEENCKEG</sequence>
<proteinExistence type="predicted"/>
<protein>
    <submittedName>
        <fullName evidence="2">Uncharacterized protein</fullName>
    </submittedName>
</protein>
<evidence type="ECO:0000256" key="1">
    <source>
        <dbReference type="SAM" id="MobiDB-lite"/>
    </source>
</evidence>
<feature type="region of interest" description="Disordered" evidence="1">
    <location>
        <begin position="1"/>
        <end position="34"/>
    </location>
</feature>
<reference evidence="2 3" key="1">
    <citation type="journal article" date="2018" name="Evol. Lett.">
        <title>Horizontal gene cluster transfer increased hallucinogenic mushroom diversity.</title>
        <authorList>
            <person name="Reynolds H.T."/>
            <person name="Vijayakumar V."/>
            <person name="Gluck-Thaler E."/>
            <person name="Korotkin H.B."/>
            <person name="Matheny P.B."/>
            <person name="Slot J.C."/>
        </authorList>
    </citation>
    <scope>NUCLEOTIDE SEQUENCE [LARGE SCALE GENOMIC DNA]</scope>
    <source>
        <strain evidence="2 3">SRW20</strain>
    </source>
</reference>
<name>A0A409VX70_9AGAR</name>
<accession>A0A409VX70</accession>
<dbReference type="EMBL" id="NHYE01005525">
    <property type="protein sequence ID" value="PPQ70864.1"/>
    <property type="molecule type" value="Genomic_DNA"/>
</dbReference>
<evidence type="ECO:0000313" key="2">
    <source>
        <dbReference type="EMBL" id="PPQ70864.1"/>
    </source>
</evidence>
<dbReference type="InParanoid" id="A0A409VX70"/>
<gene>
    <name evidence="2" type="ORF">CVT26_014087</name>
</gene>
<organism evidence="2 3">
    <name type="scientific">Gymnopilus dilepis</name>
    <dbReference type="NCBI Taxonomy" id="231916"/>
    <lineage>
        <taxon>Eukaryota</taxon>
        <taxon>Fungi</taxon>
        <taxon>Dikarya</taxon>
        <taxon>Basidiomycota</taxon>
        <taxon>Agaricomycotina</taxon>
        <taxon>Agaricomycetes</taxon>
        <taxon>Agaricomycetidae</taxon>
        <taxon>Agaricales</taxon>
        <taxon>Agaricineae</taxon>
        <taxon>Hymenogastraceae</taxon>
        <taxon>Gymnopilus</taxon>
    </lineage>
</organism>